<dbReference type="OMA" id="ACPLWTY"/>
<feature type="transmembrane region" description="Helical" evidence="7">
    <location>
        <begin position="483"/>
        <end position="505"/>
    </location>
</feature>
<evidence type="ECO:0000256" key="4">
    <source>
        <dbReference type="ARBA" id="ARBA00022989"/>
    </source>
</evidence>
<dbReference type="STRING" id="10228.B3S8L7"/>
<feature type="domain" description="Major facilitator superfamily associated" evidence="8">
    <location>
        <begin position="46"/>
        <end position="575"/>
    </location>
</feature>
<evidence type="ECO:0000256" key="7">
    <source>
        <dbReference type="SAM" id="Phobius"/>
    </source>
</evidence>
<evidence type="ECO:0000313" key="9">
    <source>
        <dbReference type="EMBL" id="EDV20908.1"/>
    </source>
</evidence>
<accession>B3S8L7</accession>
<feature type="transmembrane region" description="Helical" evidence="7">
    <location>
        <begin position="511"/>
        <end position="531"/>
    </location>
</feature>
<feature type="transmembrane region" description="Helical" evidence="7">
    <location>
        <begin position="200"/>
        <end position="223"/>
    </location>
</feature>
<dbReference type="PhylomeDB" id="B3S8L7"/>
<dbReference type="InterPro" id="IPR036259">
    <property type="entry name" value="MFS_trans_sf"/>
</dbReference>
<dbReference type="PANTHER" id="PTHR16172:SF2">
    <property type="entry name" value="MAJOR FACILITATOR SUPERFAMILY DOMAIN-CONTAINING PROTEIN 6"/>
    <property type="match status" value="1"/>
</dbReference>
<dbReference type="SUPFAM" id="SSF103473">
    <property type="entry name" value="MFS general substrate transporter"/>
    <property type="match status" value="1"/>
</dbReference>
<dbReference type="KEGG" id="tad:TRIADDRAFT_60583"/>
<feature type="transmembrane region" description="Helical" evidence="7">
    <location>
        <begin position="543"/>
        <end position="567"/>
    </location>
</feature>
<dbReference type="HOGENOM" id="CLU_013133_2_0_1"/>
<dbReference type="InParanoid" id="B3S8L7"/>
<feature type="transmembrane region" description="Helical" evidence="7">
    <location>
        <begin position="573"/>
        <end position="597"/>
    </location>
</feature>
<evidence type="ECO:0000256" key="6">
    <source>
        <dbReference type="SAM" id="MobiDB-lite"/>
    </source>
</evidence>
<dbReference type="GeneID" id="6757765"/>
<dbReference type="Proteomes" id="UP000009022">
    <property type="component" value="Unassembled WGS sequence"/>
</dbReference>
<dbReference type="GO" id="GO:0016020">
    <property type="term" value="C:membrane"/>
    <property type="evidence" value="ECO:0000318"/>
    <property type="project" value="GO_Central"/>
</dbReference>
<comment type="subcellular location">
    <subcellularLocation>
        <location evidence="1">Membrane</location>
        <topology evidence="1">Multi-pass membrane protein</topology>
    </subcellularLocation>
</comment>
<feature type="region of interest" description="Disordered" evidence="6">
    <location>
        <begin position="306"/>
        <end position="335"/>
    </location>
</feature>
<organism evidence="9 10">
    <name type="scientific">Trichoplax adhaerens</name>
    <name type="common">Trichoplax reptans</name>
    <dbReference type="NCBI Taxonomy" id="10228"/>
    <lineage>
        <taxon>Eukaryota</taxon>
        <taxon>Metazoa</taxon>
        <taxon>Placozoa</taxon>
        <taxon>Uniplacotomia</taxon>
        <taxon>Trichoplacea</taxon>
        <taxon>Trichoplacidae</taxon>
        <taxon>Trichoplax</taxon>
    </lineage>
</organism>
<keyword evidence="10" id="KW-1185">Reference proteome</keyword>
<sequence length="631" mass="71010">MTTWQKITNTLYQDGIDGDKSSKKAQTLKSSFYPSWKINRYLLLSKAVYFIYSFAVGGLKPFLPIYFKQLGINAKHLGILMGCRPLAEAFSIMIFSMIADRLQCHKTILITALCMGGLLTFAFNFIPIPSFYCPPDNITSDIIINTTFTSEAFQASPMYTVENPYTLTNGSYNEGYYFRRYGSIIVDNPYFTYDHYDLQESFICILVIIIICEMIAAPSLTLVDTYTLYQLEDKKVEYGRQRCWAAIGIGAGELMSGLILVHSIMTIEICGKIYVMGHNYNIAFSLYLILMSIAAVIALRFQFSESDNPSSSQINRHGDDRNTTDNTDHDDEIYHEDSNGIETKKLIRHYYHQYKNRLQNINKDFSESELDDDSDDAVFSYSTDSNDEMGMLAKLKDKRSTSPNQYSNIWQLFTSLRYGSTLCISLCLGTAMGILTSFMYWHLQSLGGSTLLFGCIGVTIHIVEAISFFLAQNAIYYLTHVGVMGLCIFLTAVVCMSLAFLQILWLAVPLGILIGMITALFFASATSYFSQAAQKHSISSAQGIFQAVYCGIGCSIGSVVGGIVITYHGARNLFFVAGAFYTIIFMLFILLQLLIHLSERGTLTDIRKKKGTNDPPKSYFRRVKATRSRTY</sequence>
<dbReference type="OrthoDB" id="515887at2759"/>
<feature type="compositionally biased region" description="Basic and acidic residues" evidence="6">
    <location>
        <begin position="316"/>
        <end position="327"/>
    </location>
</feature>
<dbReference type="InterPro" id="IPR024989">
    <property type="entry name" value="MFS_assoc_dom"/>
</dbReference>
<dbReference type="CTD" id="6757765"/>
<comment type="similarity">
    <text evidence="2">Belongs to the major facilitator superfamily. MFSD6 family.</text>
</comment>
<feature type="transmembrane region" description="Helical" evidence="7">
    <location>
        <begin position="244"/>
        <end position="264"/>
    </location>
</feature>
<dbReference type="AlphaFoldDB" id="B3S8L7"/>
<evidence type="ECO:0000256" key="2">
    <source>
        <dbReference type="ARBA" id="ARBA00005241"/>
    </source>
</evidence>
<dbReference type="PANTHER" id="PTHR16172">
    <property type="entry name" value="MAJOR FACILITATOR SUPERFAMILY DOMAIN-CONTAINING PROTEIN 6-LIKE"/>
    <property type="match status" value="1"/>
</dbReference>
<evidence type="ECO:0000313" key="10">
    <source>
        <dbReference type="Proteomes" id="UP000009022"/>
    </source>
</evidence>
<protein>
    <recommendedName>
        <fullName evidence="8">Major facilitator superfamily associated domain-containing protein</fullName>
    </recommendedName>
</protein>
<feature type="transmembrane region" description="Helical" evidence="7">
    <location>
        <begin position="47"/>
        <end position="67"/>
    </location>
</feature>
<dbReference type="Gene3D" id="1.20.1250.20">
    <property type="entry name" value="MFS general substrate transporter like domains"/>
    <property type="match status" value="3"/>
</dbReference>
<evidence type="ECO:0000256" key="3">
    <source>
        <dbReference type="ARBA" id="ARBA00022692"/>
    </source>
</evidence>
<feature type="transmembrane region" description="Helical" evidence="7">
    <location>
        <begin position="422"/>
        <end position="443"/>
    </location>
</feature>
<keyword evidence="3 7" id="KW-0812">Transmembrane</keyword>
<dbReference type="RefSeq" id="XP_002116552.1">
    <property type="nucleotide sequence ID" value="XM_002116516.1"/>
</dbReference>
<feature type="transmembrane region" description="Helical" evidence="7">
    <location>
        <begin position="284"/>
        <end position="303"/>
    </location>
</feature>
<proteinExistence type="inferred from homology"/>
<name>B3S8L7_TRIAD</name>
<reference evidence="9 10" key="1">
    <citation type="journal article" date="2008" name="Nature">
        <title>The Trichoplax genome and the nature of placozoans.</title>
        <authorList>
            <person name="Srivastava M."/>
            <person name="Begovic E."/>
            <person name="Chapman J."/>
            <person name="Putnam N.H."/>
            <person name="Hellsten U."/>
            <person name="Kawashima T."/>
            <person name="Kuo A."/>
            <person name="Mitros T."/>
            <person name="Salamov A."/>
            <person name="Carpenter M.L."/>
            <person name="Signorovitch A.Y."/>
            <person name="Moreno M.A."/>
            <person name="Kamm K."/>
            <person name="Grimwood J."/>
            <person name="Schmutz J."/>
            <person name="Shapiro H."/>
            <person name="Grigoriev I.V."/>
            <person name="Buss L.W."/>
            <person name="Schierwater B."/>
            <person name="Dellaporta S.L."/>
            <person name="Rokhsar D.S."/>
        </authorList>
    </citation>
    <scope>NUCLEOTIDE SEQUENCE [LARGE SCALE GENOMIC DNA]</scope>
    <source>
        <strain evidence="9 10">Grell-BS-1999</strain>
    </source>
</reference>
<evidence type="ECO:0000256" key="5">
    <source>
        <dbReference type="ARBA" id="ARBA00023136"/>
    </source>
</evidence>
<dbReference type="eggNOG" id="KOG3762">
    <property type="taxonomic scope" value="Eukaryota"/>
</dbReference>
<evidence type="ECO:0000259" key="8">
    <source>
        <dbReference type="Pfam" id="PF12832"/>
    </source>
</evidence>
<evidence type="ECO:0000256" key="1">
    <source>
        <dbReference type="ARBA" id="ARBA00004141"/>
    </source>
</evidence>
<keyword evidence="5 7" id="KW-0472">Membrane</keyword>
<gene>
    <name evidence="9" type="ORF">TRIADDRAFT_60583</name>
</gene>
<dbReference type="EMBL" id="DS985256">
    <property type="protein sequence ID" value="EDV20908.1"/>
    <property type="molecule type" value="Genomic_DNA"/>
</dbReference>
<feature type="transmembrane region" description="Helical" evidence="7">
    <location>
        <begin position="108"/>
        <end position="126"/>
    </location>
</feature>
<dbReference type="InterPro" id="IPR051717">
    <property type="entry name" value="MFS_MFSD6"/>
</dbReference>
<keyword evidence="4 7" id="KW-1133">Transmembrane helix</keyword>
<dbReference type="Pfam" id="PF12832">
    <property type="entry name" value="MFS_1_like"/>
    <property type="match status" value="1"/>
</dbReference>
<feature type="transmembrane region" description="Helical" evidence="7">
    <location>
        <begin position="449"/>
        <end position="471"/>
    </location>
</feature>
<feature type="transmembrane region" description="Helical" evidence="7">
    <location>
        <begin position="79"/>
        <end position="99"/>
    </location>
</feature>